<gene>
    <name evidence="4" type="ORF">SAMN04489716_8973</name>
</gene>
<sequence length="260" mass="29756">MGHLGSANPPSEISKKQAEARLVAAQQRLLRLRLLLGGQIGEKRIGPPLCVVFEGWDASGKGGAIKRLVAPLDPRHVRVSQFAAPTYDEKRHHFLQRFWNVLPGNGGMSVLDRSWYGRVLVERVEGFATQEQWTRAYDEIAEFERTLAAEGMILIKFWMHVSEDEQLERFESRRTDPLRSWKLTDEDWRNREKRAEYEAAVEEMIDRTDRPKARWTVIAGNNKPHARLAVAEHVCHLLETRLAKRGYDLSAADQDGGPHD</sequence>
<dbReference type="EMBL" id="LT629758">
    <property type="protein sequence ID" value="SDT79890.1"/>
    <property type="molecule type" value="Genomic_DNA"/>
</dbReference>
<dbReference type="STRING" id="113562.SAMN04489716_8973"/>
<dbReference type="Gene3D" id="3.40.50.300">
    <property type="entry name" value="P-loop containing nucleotide triphosphate hydrolases"/>
    <property type="match status" value="1"/>
</dbReference>
<keyword evidence="5" id="KW-1185">Reference proteome</keyword>
<organism evidence="4 5">
    <name type="scientific">Actinoplanes derwentensis</name>
    <dbReference type="NCBI Taxonomy" id="113562"/>
    <lineage>
        <taxon>Bacteria</taxon>
        <taxon>Bacillati</taxon>
        <taxon>Actinomycetota</taxon>
        <taxon>Actinomycetes</taxon>
        <taxon>Micromonosporales</taxon>
        <taxon>Micromonosporaceae</taxon>
        <taxon>Actinoplanes</taxon>
    </lineage>
</organism>
<dbReference type="Proteomes" id="UP000198688">
    <property type="component" value="Chromosome I"/>
</dbReference>
<name>A0A1H2DAW8_9ACTN</name>
<feature type="domain" description="Polyphosphate kinase-2-related" evidence="3">
    <location>
        <begin position="13"/>
        <end position="242"/>
    </location>
</feature>
<dbReference type="Pfam" id="PF03976">
    <property type="entry name" value="PPK2"/>
    <property type="match status" value="1"/>
</dbReference>
<dbReference type="InterPro" id="IPR016898">
    <property type="entry name" value="Polyphosphate_phosphotransfera"/>
</dbReference>
<keyword evidence="1" id="KW-0808">Transferase</keyword>
<evidence type="ECO:0000313" key="4">
    <source>
        <dbReference type="EMBL" id="SDT79890.1"/>
    </source>
</evidence>
<dbReference type="PANTHER" id="PTHR34383">
    <property type="entry name" value="POLYPHOSPHATE:AMP PHOSPHOTRANSFERASE-RELATED"/>
    <property type="match status" value="1"/>
</dbReference>
<proteinExistence type="predicted"/>
<reference evidence="4 5" key="1">
    <citation type="submission" date="2016-10" db="EMBL/GenBank/DDBJ databases">
        <authorList>
            <person name="de Groot N.N."/>
        </authorList>
    </citation>
    <scope>NUCLEOTIDE SEQUENCE [LARGE SCALE GENOMIC DNA]</scope>
    <source>
        <strain evidence="4 5">DSM 43941</strain>
    </source>
</reference>
<dbReference type="PIRSF" id="PIRSF028756">
    <property type="entry name" value="PPK2_prd"/>
    <property type="match status" value="1"/>
</dbReference>
<evidence type="ECO:0000256" key="2">
    <source>
        <dbReference type="ARBA" id="ARBA00022777"/>
    </source>
</evidence>
<dbReference type="AlphaFoldDB" id="A0A1H2DAW8"/>
<dbReference type="InterPro" id="IPR027417">
    <property type="entry name" value="P-loop_NTPase"/>
</dbReference>
<dbReference type="RefSeq" id="WP_092555326.1">
    <property type="nucleotide sequence ID" value="NZ_BOMJ01000002.1"/>
</dbReference>
<dbReference type="InterPro" id="IPR022488">
    <property type="entry name" value="PPK2-related"/>
</dbReference>
<evidence type="ECO:0000313" key="5">
    <source>
        <dbReference type="Proteomes" id="UP000198688"/>
    </source>
</evidence>
<evidence type="ECO:0000256" key="1">
    <source>
        <dbReference type="ARBA" id="ARBA00022679"/>
    </source>
</evidence>
<dbReference type="SUPFAM" id="SSF52540">
    <property type="entry name" value="P-loop containing nucleoside triphosphate hydrolases"/>
    <property type="match status" value="1"/>
</dbReference>
<evidence type="ECO:0000259" key="3">
    <source>
        <dbReference type="Pfam" id="PF03976"/>
    </source>
</evidence>
<dbReference type="GO" id="GO:0008976">
    <property type="term" value="F:polyphosphate kinase activity"/>
    <property type="evidence" value="ECO:0007669"/>
    <property type="project" value="InterPro"/>
</dbReference>
<accession>A0A1H2DAW8</accession>
<protein>
    <submittedName>
        <fullName evidence="4">Polyphosphate kinase 2, PPK2 family</fullName>
    </submittedName>
</protein>
<dbReference type="OrthoDB" id="9775224at2"/>
<dbReference type="PANTHER" id="PTHR34383:SF3">
    <property type="entry name" value="POLYPHOSPHATE:AMP PHOSPHOTRANSFERASE"/>
    <property type="match status" value="1"/>
</dbReference>
<keyword evidence="2 4" id="KW-0418">Kinase</keyword>